<comment type="caution">
    <text evidence="2">The sequence shown here is derived from an EMBL/GenBank/DDBJ whole genome shotgun (WGS) entry which is preliminary data.</text>
</comment>
<sequence>MSATRTDFPFVIASLNSRRYWNKPAESIVKNNAKATIPLESPTKARKLAAATGVSNLPKPKIVARLRQVPVVASDKRSGDHVVRPAVRAAHPQGKKLLTENLKTALPQPGPSALRPSAYASRQTKPRREDVSAARPAKQTSQIPIRSKAPPRAPVLIQKPTPKPTVRSQAPAKLPVVRLTRVPVLKSSSARASISPSTASSLSSSSSSDAKSSSPSTAATSPSPSPEPREQPRLDKCESQGRIPVTRAAKAGRPEGVVKAAAAKSSQDCKPTQKQPAPAVKVEKDNFSPAKVPCSPTVTPVRTKAPGPVSRMMPTERKPGSTQNPKNDLIEEYLARLKKNSPFAPSPATPALSFCSSAHSTPSETVDTPFGARRIRRLVIPAFDEYRVVSRNEDIRREVGALRTQKRVAGGALGLGAGEEGISLKALSIINRVRRDAGKGALAEVSRNSNRKIEKSGERIGLDHYLQNA</sequence>
<dbReference type="Proteomes" id="UP000298061">
    <property type="component" value="Unassembled WGS sequence"/>
</dbReference>
<feature type="compositionally biased region" description="Basic and acidic residues" evidence="1">
    <location>
        <begin position="227"/>
        <end position="239"/>
    </location>
</feature>
<dbReference type="AlphaFoldDB" id="A0A4Z0A2M9"/>
<name>A0A4Z0A2M9_9AGAM</name>
<feature type="region of interest" description="Disordered" evidence="1">
    <location>
        <begin position="186"/>
        <end position="326"/>
    </location>
</feature>
<evidence type="ECO:0000313" key="2">
    <source>
        <dbReference type="EMBL" id="TFY81286.1"/>
    </source>
</evidence>
<accession>A0A4Z0A2M9</accession>
<evidence type="ECO:0000256" key="1">
    <source>
        <dbReference type="SAM" id="MobiDB-lite"/>
    </source>
</evidence>
<reference evidence="2 3" key="1">
    <citation type="submission" date="2019-02" db="EMBL/GenBank/DDBJ databases">
        <title>Genome sequencing of the rare red list fungi Hericium alpestre (H. flagellum).</title>
        <authorList>
            <person name="Buettner E."/>
            <person name="Kellner H."/>
        </authorList>
    </citation>
    <scope>NUCLEOTIDE SEQUENCE [LARGE SCALE GENOMIC DNA]</scope>
    <source>
        <strain evidence="2 3">DSM 108284</strain>
    </source>
</reference>
<dbReference type="EMBL" id="SFCI01000229">
    <property type="protein sequence ID" value="TFY81286.1"/>
    <property type="molecule type" value="Genomic_DNA"/>
</dbReference>
<organism evidence="2 3">
    <name type="scientific">Hericium alpestre</name>
    <dbReference type="NCBI Taxonomy" id="135208"/>
    <lineage>
        <taxon>Eukaryota</taxon>
        <taxon>Fungi</taxon>
        <taxon>Dikarya</taxon>
        <taxon>Basidiomycota</taxon>
        <taxon>Agaricomycotina</taxon>
        <taxon>Agaricomycetes</taxon>
        <taxon>Russulales</taxon>
        <taxon>Hericiaceae</taxon>
        <taxon>Hericium</taxon>
    </lineage>
</organism>
<gene>
    <name evidence="2" type="ORF">EWM64_g2727</name>
</gene>
<feature type="region of interest" description="Disordered" evidence="1">
    <location>
        <begin position="105"/>
        <end position="172"/>
    </location>
</feature>
<feature type="compositionally biased region" description="Low complexity" evidence="1">
    <location>
        <begin position="186"/>
        <end position="222"/>
    </location>
</feature>
<feature type="compositionally biased region" description="Polar residues" evidence="1">
    <location>
        <begin position="264"/>
        <end position="275"/>
    </location>
</feature>
<keyword evidence="3" id="KW-1185">Reference proteome</keyword>
<dbReference type="OrthoDB" id="3069525at2759"/>
<evidence type="ECO:0000313" key="3">
    <source>
        <dbReference type="Proteomes" id="UP000298061"/>
    </source>
</evidence>
<protein>
    <submittedName>
        <fullName evidence="2">Uncharacterized protein</fullName>
    </submittedName>
</protein>
<proteinExistence type="predicted"/>